<dbReference type="InterPro" id="IPR043519">
    <property type="entry name" value="NT_sf"/>
</dbReference>
<name>X1TKQ6_9ZZZZ</name>
<dbReference type="AlphaFoldDB" id="X1TKQ6"/>
<organism evidence="1">
    <name type="scientific">marine sediment metagenome</name>
    <dbReference type="NCBI Taxonomy" id="412755"/>
    <lineage>
        <taxon>unclassified sequences</taxon>
        <taxon>metagenomes</taxon>
        <taxon>ecological metagenomes</taxon>
    </lineage>
</organism>
<gene>
    <name evidence="1" type="ORF">S12H4_34570</name>
</gene>
<accession>X1TKQ6</accession>
<dbReference type="EMBL" id="BARW01020466">
    <property type="protein sequence ID" value="GAI91931.1"/>
    <property type="molecule type" value="Genomic_DNA"/>
</dbReference>
<sequence length="82" mass="10110">MNIHKRWYNNNKDTTVKIIADFIKQYNKEFDYYQKLSQIVANKIEDQLFKRGIKAIVTFRAKRADRLKDKLLKRNEKKKYKR</sequence>
<dbReference type="Gene3D" id="3.30.460.10">
    <property type="entry name" value="Beta Polymerase, domain 2"/>
    <property type="match status" value="1"/>
</dbReference>
<proteinExistence type="predicted"/>
<reference evidence="1" key="1">
    <citation type="journal article" date="2014" name="Front. Microbiol.">
        <title>High frequency of phylogenetically diverse reductive dehalogenase-homologous genes in deep subseafloor sedimentary metagenomes.</title>
        <authorList>
            <person name="Kawai M."/>
            <person name="Futagami T."/>
            <person name="Toyoda A."/>
            <person name="Takaki Y."/>
            <person name="Nishi S."/>
            <person name="Hori S."/>
            <person name="Arai W."/>
            <person name="Tsubouchi T."/>
            <person name="Morono Y."/>
            <person name="Uchiyama I."/>
            <person name="Ito T."/>
            <person name="Fujiyama A."/>
            <person name="Inagaki F."/>
            <person name="Takami H."/>
        </authorList>
    </citation>
    <scope>NUCLEOTIDE SEQUENCE</scope>
    <source>
        <strain evidence="1">Expedition CK06-06</strain>
    </source>
</reference>
<protein>
    <submittedName>
        <fullName evidence="1">Uncharacterized protein</fullName>
    </submittedName>
</protein>
<comment type="caution">
    <text evidence="1">The sequence shown here is derived from an EMBL/GenBank/DDBJ whole genome shotgun (WGS) entry which is preliminary data.</text>
</comment>
<evidence type="ECO:0000313" key="1">
    <source>
        <dbReference type="EMBL" id="GAI91931.1"/>
    </source>
</evidence>